<gene>
    <name evidence="1" type="ORF">WJM97_23075</name>
</gene>
<dbReference type="EMBL" id="CP150887">
    <property type="protein sequence ID" value="WZB90486.1"/>
    <property type="molecule type" value="Genomic_DNA"/>
</dbReference>
<proteinExistence type="predicted"/>
<keyword evidence="1" id="KW-0614">Plasmid</keyword>
<evidence type="ECO:0000313" key="2">
    <source>
        <dbReference type="Proteomes" id="UP001483337"/>
    </source>
</evidence>
<name>A0ABZ2UYI5_9CYAN</name>
<evidence type="ECO:0000313" key="1">
    <source>
        <dbReference type="EMBL" id="WZB90486.1"/>
    </source>
</evidence>
<organism evidence="1 2">
    <name type="scientific">Okeanomitos corallinicola TIOX110</name>
    <dbReference type="NCBI Taxonomy" id="3133117"/>
    <lineage>
        <taxon>Bacteria</taxon>
        <taxon>Bacillati</taxon>
        <taxon>Cyanobacteriota</taxon>
        <taxon>Cyanophyceae</taxon>
        <taxon>Nostocales</taxon>
        <taxon>Aphanizomenonaceae</taxon>
        <taxon>Okeanomitos</taxon>
    </lineage>
</organism>
<protein>
    <submittedName>
        <fullName evidence="1">Uncharacterized protein</fullName>
    </submittedName>
</protein>
<reference evidence="1 2" key="1">
    <citation type="submission" date="2024-04" db="EMBL/GenBank/DDBJ databases">
        <title>Okeanomitos corallinicola gen. &amp; sp. nov. (Nostocales, Cyanobacteria), a new toxic marine heterocyst-forming cyanobacterium from a coral reef.</title>
        <authorList>
            <person name="Li H."/>
            <person name="Li R."/>
            <person name="Kang J."/>
            <person name="Hii K.S."/>
            <person name="Mohamed H.F."/>
            <person name="Xu X."/>
            <person name="Luo Z."/>
        </authorList>
    </citation>
    <scope>NUCLEOTIDE SEQUENCE [LARGE SCALE GENOMIC DNA]</scope>
    <source>
        <strain evidence="1 2">TIOX110</strain>
        <plasmid evidence="1 2">unnamed</plasmid>
    </source>
</reference>
<dbReference type="Proteomes" id="UP001483337">
    <property type="component" value="Plasmid unnamed"/>
</dbReference>
<dbReference type="RefSeq" id="WP_353933369.1">
    <property type="nucleotide sequence ID" value="NZ_CP150887.1"/>
</dbReference>
<sequence length="161" mass="18230">MAIIINEDKLGFLPSDRIIEELKILERVAKNAIVGCKTIGNIKYTAILIKGMPLSSKKFKVSNTDILFLLPPEYPRLPPIGCYLNYPWSTVGEGDHHFTRQSYYGAPFLSEEGWYWYCVGLGGGFNHDVWLNSWRPSNNVEKGHNLATLFVTARHAINSEN</sequence>
<keyword evidence="2" id="KW-1185">Reference proteome</keyword>
<geneLocation type="plasmid" evidence="1 2">
    <name>unnamed</name>
</geneLocation>
<accession>A0ABZ2UYI5</accession>